<dbReference type="Proteomes" id="UP001155241">
    <property type="component" value="Unassembled WGS sequence"/>
</dbReference>
<organism evidence="6 7">
    <name type="scientific">Aeoliella straminimaris</name>
    <dbReference type="NCBI Taxonomy" id="2954799"/>
    <lineage>
        <taxon>Bacteria</taxon>
        <taxon>Pseudomonadati</taxon>
        <taxon>Planctomycetota</taxon>
        <taxon>Planctomycetia</taxon>
        <taxon>Pirellulales</taxon>
        <taxon>Lacipirellulaceae</taxon>
        <taxon>Aeoliella</taxon>
    </lineage>
</organism>
<dbReference type="Gene3D" id="3.40.605.10">
    <property type="entry name" value="Aldehyde Dehydrogenase, Chain A, domain 1"/>
    <property type="match status" value="1"/>
</dbReference>
<dbReference type="GO" id="GO:0004029">
    <property type="term" value="F:aldehyde dehydrogenase (NAD+) activity"/>
    <property type="evidence" value="ECO:0007669"/>
    <property type="project" value="InterPro"/>
</dbReference>
<evidence type="ECO:0000256" key="4">
    <source>
        <dbReference type="ARBA" id="ARBA00023027"/>
    </source>
</evidence>
<dbReference type="EMBL" id="JAMXLR010000003">
    <property type="protein sequence ID" value="MCO6042286.1"/>
    <property type="molecule type" value="Genomic_DNA"/>
</dbReference>
<reference evidence="6" key="1">
    <citation type="submission" date="2022-06" db="EMBL/GenBank/DDBJ databases">
        <title>Aeoliella straminimaris, a novel planctomycete from sediments.</title>
        <authorList>
            <person name="Vitorino I.R."/>
            <person name="Lage O.M."/>
        </authorList>
    </citation>
    <scope>NUCLEOTIDE SEQUENCE</scope>
    <source>
        <strain evidence="6">ICT_H6.2</strain>
    </source>
</reference>
<dbReference type="InterPro" id="IPR016162">
    <property type="entry name" value="Ald_DH_N"/>
</dbReference>
<dbReference type="Gene3D" id="3.40.309.10">
    <property type="entry name" value="Aldehyde Dehydrogenase, Chain A, domain 2"/>
    <property type="match status" value="1"/>
</dbReference>
<gene>
    <name evidence="6" type="ORF">NG895_00060</name>
</gene>
<evidence type="ECO:0000256" key="2">
    <source>
        <dbReference type="ARBA" id="ARBA00011881"/>
    </source>
</evidence>
<dbReference type="PANTHER" id="PTHR43521">
    <property type="entry name" value="ALPHA-AMINOADIPIC SEMIALDEHYDE DEHYDROGENASE"/>
    <property type="match status" value="1"/>
</dbReference>
<dbReference type="InterPro" id="IPR016163">
    <property type="entry name" value="Ald_DH_C"/>
</dbReference>
<evidence type="ECO:0000313" key="7">
    <source>
        <dbReference type="Proteomes" id="UP001155241"/>
    </source>
</evidence>
<dbReference type="SUPFAM" id="SSF53720">
    <property type="entry name" value="ALDH-like"/>
    <property type="match status" value="1"/>
</dbReference>
<comment type="similarity">
    <text evidence="1">Belongs to the aldehyde dehydrogenase family.</text>
</comment>
<comment type="caution">
    <text evidence="6">The sequence shown here is derived from an EMBL/GenBank/DDBJ whole genome shotgun (WGS) entry which is preliminary data.</text>
</comment>
<dbReference type="InterPro" id="IPR015590">
    <property type="entry name" value="Aldehyde_DH_dom"/>
</dbReference>
<dbReference type="InterPro" id="IPR044638">
    <property type="entry name" value="ALDH7A1-like"/>
</dbReference>
<dbReference type="AlphaFoldDB" id="A0A9X2FDH2"/>
<name>A0A9X2FDH2_9BACT</name>
<sequence>MKLPEHILPPTDGDHYSGFWGIDPLPRGASGELLEPCSPIDGKPTCPIRAAAPSQVAEAVHAAEHAFRQWRMVPPPRRGEFVREIGDLVRENKKELAKLITLEAGKIPAEAEGEIQEWVDVCEFAVGLSRQLHGLTIATERPEHCLIENWHPLGPVGVISAFNFPAAVWAWNAMIGLVCGDPIIWKPSEQTPLTALACNQIVALAAARFGGEAPAGLSTLVIGKADVGSALAADPRVPLVSATGSVPMGRAVAQVVASRLGRSLLELGGNNGMIVTPSADLDIAVRAITFAAVGTCGQRCTSLRRLFVHKDISGQLIERLKTIYSSLPIGDPRESSTLVGPLVNERAFDTMQASLAAAHDQGGTLICGGDRVTEGVPAGGVYVEPALVRLPVQTPVMHEETFAPLTYIVEYENFDDAIEMHNAVPQGLSSAIFTNDVRQAHQFIGPAGSDCGLVGVNIGTSGAEIGGAFGGEKDTGGGRESGSDSWRQYMRRATCTINYGSELPLAQGIKFGDDLG</sequence>
<evidence type="ECO:0000256" key="1">
    <source>
        <dbReference type="ARBA" id="ARBA00009986"/>
    </source>
</evidence>
<evidence type="ECO:0000313" key="6">
    <source>
        <dbReference type="EMBL" id="MCO6042286.1"/>
    </source>
</evidence>
<protein>
    <submittedName>
        <fullName evidence="6">Aldehyde dehydrogenase family protein</fullName>
    </submittedName>
</protein>
<comment type="subunit">
    <text evidence="2">Homotetramer.</text>
</comment>
<dbReference type="Pfam" id="PF00171">
    <property type="entry name" value="Aldedh"/>
    <property type="match status" value="1"/>
</dbReference>
<feature type="domain" description="Aldehyde dehydrogenase" evidence="5">
    <location>
        <begin position="33"/>
        <end position="492"/>
    </location>
</feature>
<dbReference type="InterPro" id="IPR016161">
    <property type="entry name" value="Ald_DH/histidinol_DH"/>
</dbReference>
<accession>A0A9X2FDH2</accession>
<evidence type="ECO:0000256" key="3">
    <source>
        <dbReference type="ARBA" id="ARBA00023002"/>
    </source>
</evidence>
<dbReference type="FunFam" id="3.40.309.10:FF:000018">
    <property type="entry name" value="Alpha-aminoadipic semialdehyde dehydrogenase"/>
    <property type="match status" value="1"/>
</dbReference>
<keyword evidence="3" id="KW-0560">Oxidoreductase</keyword>
<dbReference type="PANTHER" id="PTHR43521:SF1">
    <property type="entry name" value="ALPHA-AMINOADIPIC SEMIALDEHYDE DEHYDROGENASE"/>
    <property type="match status" value="1"/>
</dbReference>
<dbReference type="RefSeq" id="WP_252850388.1">
    <property type="nucleotide sequence ID" value="NZ_JAMXLR010000003.1"/>
</dbReference>
<keyword evidence="4" id="KW-0520">NAD</keyword>
<dbReference type="CDD" id="cd07130">
    <property type="entry name" value="ALDH_F7_AASADH"/>
    <property type="match status" value="1"/>
</dbReference>
<proteinExistence type="inferred from homology"/>
<evidence type="ECO:0000259" key="5">
    <source>
        <dbReference type="Pfam" id="PF00171"/>
    </source>
</evidence>
<keyword evidence="7" id="KW-1185">Reference proteome</keyword>